<evidence type="ECO:0000313" key="1">
    <source>
        <dbReference type="EMBL" id="DAE30018.1"/>
    </source>
</evidence>
<name>A0A8S5RFW5_9VIRU</name>
<accession>A0A8S5RFW5</accession>
<reference evidence="1" key="1">
    <citation type="journal article" date="2021" name="Proc. Natl. Acad. Sci. U.S.A.">
        <title>A Catalog of Tens of Thousands of Viruses from Human Metagenomes Reveals Hidden Associations with Chronic Diseases.</title>
        <authorList>
            <person name="Tisza M.J."/>
            <person name="Buck C.B."/>
        </authorList>
    </citation>
    <scope>NUCLEOTIDE SEQUENCE</scope>
    <source>
        <strain evidence="1">CtE0n6</strain>
    </source>
</reference>
<proteinExistence type="predicted"/>
<sequence>MAKNEYDDIDDLVKDLENEISKEVALNVAEEMKDIMIEVIDEVVYNQYTPREYRRRGEIGGLSDKNNIKEDMKVIKNGIEISIENTTKGNDRYSNAYGYTSGEISDIIESGRGYGYGLNEVIGARPFQKTTQDYINYTDRIDKIVENTLTKKGW</sequence>
<dbReference type="EMBL" id="BK059101">
    <property type="protein sequence ID" value="DAE30018.1"/>
    <property type="molecule type" value="Genomic_DNA"/>
</dbReference>
<protein>
    <submittedName>
        <fullName evidence="1">Uncharacterized protein</fullName>
    </submittedName>
</protein>
<organism evidence="1">
    <name type="scientific">virus sp. ctE0n6</name>
    <dbReference type="NCBI Taxonomy" id="2827985"/>
    <lineage>
        <taxon>Viruses</taxon>
    </lineage>
</organism>